<dbReference type="EMBL" id="JACHNC010000001">
    <property type="protein sequence ID" value="MBB4749381.1"/>
    <property type="molecule type" value="Genomic_DNA"/>
</dbReference>
<dbReference type="RefSeq" id="WP_188121711.1">
    <property type="nucleotide sequence ID" value="NZ_BOMP01000044.1"/>
</dbReference>
<dbReference type="Proteomes" id="UP000631312">
    <property type="component" value="Unassembled WGS sequence"/>
</dbReference>
<name>A0A7W7HF36_9ACTN</name>
<dbReference type="Proteomes" id="UP000590511">
    <property type="component" value="Unassembled WGS sequence"/>
</dbReference>
<dbReference type="InterPro" id="IPR025334">
    <property type="entry name" value="DUF4240"/>
</dbReference>
<reference evidence="2 5" key="2">
    <citation type="submission" date="2021-01" db="EMBL/GenBank/DDBJ databases">
        <title>Whole genome shotgun sequence of Actinoplanes lobatus NBRC 12513.</title>
        <authorList>
            <person name="Komaki H."/>
            <person name="Tamura T."/>
        </authorList>
    </citation>
    <scope>NUCLEOTIDE SEQUENCE [LARGE SCALE GENOMIC DNA]</scope>
    <source>
        <strain evidence="2 5">NBRC 12513</strain>
    </source>
</reference>
<proteinExistence type="predicted"/>
<evidence type="ECO:0000313" key="4">
    <source>
        <dbReference type="Proteomes" id="UP000590511"/>
    </source>
</evidence>
<accession>A0A7W7HF36</accession>
<dbReference type="Pfam" id="PF14024">
    <property type="entry name" value="DUF4240"/>
    <property type="match status" value="1"/>
</dbReference>
<gene>
    <name evidence="2" type="ORF">Alo02nite_32200</name>
    <name evidence="3" type="ORF">BJ964_003542</name>
</gene>
<evidence type="ECO:0000313" key="5">
    <source>
        <dbReference type="Proteomes" id="UP000631312"/>
    </source>
</evidence>
<dbReference type="EMBL" id="BOMP01000044">
    <property type="protein sequence ID" value="GIE40322.1"/>
    <property type="molecule type" value="Genomic_DNA"/>
</dbReference>
<reference evidence="3 4" key="1">
    <citation type="submission" date="2020-08" db="EMBL/GenBank/DDBJ databases">
        <title>Sequencing the genomes of 1000 actinobacteria strains.</title>
        <authorList>
            <person name="Klenk H.-P."/>
        </authorList>
    </citation>
    <scope>NUCLEOTIDE SEQUENCE [LARGE SCALE GENOMIC DNA]</scope>
    <source>
        <strain evidence="3 4">DSM 43150</strain>
    </source>
</reference>
<evidence type="ECO:0000313" key="2">
    <source>
        <dbReference type="EMBL" id="GIE40322.1"/>
    </source>
</evidence>
<evidence type="ECO:0000259" key="1">
    <source>
        <dbReference type="Pfam" id="PF14024"/>
    </source>
</evidence>
<keyword evidence="5" id="KW-1185">Reference proteome</keyword>
<evidence type="ECO:0000313" key="3">
    <source>
        <dbReference type="EMBL" id="MBB4749381.1"/>
    </source>
</evidence>
<protein>
    <recommendedName>
        <fullName evidence="1">DUF4240 domain-containing protein</fullName>
    </recommendedName>
</protein>
<feature type="domain" description="DUF4240" evidence="1">
    <location>
        <begin position="70"/>
        <end position="146"/>
    </location>
</feature>
<sequence>MTTDTSGAVLPSPADEARFWDLLEAAWAELGDEPAAVRQRLIQREPRTFPDWLYALDPWLNPFLDRLRVLSADLSSGELTGLDRVMERKLFDIDRRDIHEVADGSDDGFLYARGFIVAAGREFYEAVRANPGLAVEDAECESIVYLFAHLHEERFGTWPVTGSGVTRESFSNPAGWA</sequence>
<organism evidence="3 4">
    <name type="scientific">Actinoplanes lobatus</name>
    <dbReference type="NCBI Taxonomy" id="113568"/>
    <lineage>
        <taxon>Bacteria</taxon>
        <taxon>Bacillati</taxon>
        <taxon>Actinomycetota</taxon>
        <taxon>Actinomycetes</taxon>
        <taxon>Micromonosporales</taxon>
        <taxon>Micromonosporaceae</taxon>
        <taxon>Actinoplanes</taxon>
    </lineage>
</organism>
<comment type="caution">
    <text evidence="3">The sequence shown here is derived from an EMBL/GenBank/DDBJ whole genome shotgun (WGS) entry which is preliminary data.</text>
</comment>
<dbReference type="AlphaFoldDB" id="A0A7W7HF36"/>